<dbReference type="Proteomes" id="UP001172673">
    <property type="component" value="Unassembled WGS sequence"/>
</dbReference>
<dbReference type="InterPro" id="IPR000909">
    <property type="entry name" value="PLipase_C_PInositol-sp_X_dom"/>
</dbReference>
<dbReference type="InterPro" id="IPR051057">
    <property type="entry name" value="PI-PLC_domain"/>
</dbReference>
<dbReference type="PANTHER" id="PTHR13593:SF143">
    <property type="entry name" value="PHOSPHATIDYLINOSITOL-SPECIFIC PHOSPHOLIPASE C X DOMAIN-CONTAINING PROTEIN"/>
    <property type="match status" value="1"/>
</dbReference>
<evidence type="ECO:0000313" key="2">
    <source>
        <dbReference type="EMBL" id="KAJ9607686.1"/>
    </source>
</evidence>
<evidence type="ECO:0000313" key="3">
    <source>
        <dbReference type="Proteomes" id="UP001172673"/>
    </source>
</evidence>
<accession>A0AA38X6H0</accession>
<dbReference type="InterPro" id="IPR017946">
    <property type="entry name" value="PLC-like_Pdiesterase_TIM-brl"/>
</dbReference>
<sequence>MSQLQSQSLSFAEGGTLLLINGTPYTWKRAAKKGYQMNSWKFPRQVKPGTVATVYLEFKRTPATTRSDTNATCNFDLKGTKNCAIRIEVTDSPPSIDVQIQNFDTPNNPGRSWLQLGWQHDGVVCFILSGKEDCFSSSNPPRDWMQQNLQKLGPRPLHKICLPGTHDAGMGKITHADIIPKDIIADFTQTQSLKIAGQLQMGSRYFDIRPDLSSGAHWTGHYTGHYGARGQKMSSVIDDINTFTEYCAELIIINLSHSLNSDDGWRKYNQKEWNSLFRELLRLNHRFLVTESESQDLSLLPLSRFIGSKHAAVVIVVEAPSDITLGTYVDKGFYLPDQLNVYNVFTNTSDCPHMVHDQLQKMQNHMVAGDKRLFLISWTLTQQAPKVSPEALRPPNTFEGLSKLLLWKCQNKTIRELAYTANKALCAQLFPRTGPAAFPNVVYIDFMENRDCAALAMAINDKAFTNTS</sequence>
<evidence type="ECO:0000259" key="1">
    <source>
        <dbReference type="SMART" id="SM00148"/>
    </source>
</evidence>
<keyword evidence="3" id="KW-1185">Reference proteome</keyword>
<dbReference type="AlphaFoldDB" id="A0AA38X6H0"/>
<comment type="caution">
    <text evidence="2">The sequence shown here is derived from an EMBL/GenBank/DDBJ whole genome shotgun (WGS) entry which is preliminary data.</text>
</comment>
<dbReference type="SMART" id="SM00148">
    <property type="entry name" value="PLCXc"/>
    <property type="match status" value="1"/>
</dbReference>
<protein>
    <recommendedName>
        <fullName evidence="1">Phosphatidylinositol-specific phospholipase C X domain-containing protein</fullName>
    </recommendedName>
</protein>
<dbReference type="EMBL" id="JAPDRK010000011">
    <property type="protein sequence ID" value="KAJ9607686.1"/>
    <property type="molecule type" value="Genomic_DNA"/>
</dbReference>
<dbReference type="GO" id="GO:0008081">
    <property type="term" value="F:phosphoric diester hydrolase activity"/>
    <property type="evidence" value="ECO:0007669"/>
    <property type="project" value="InterPro"/>
</dbReference>
<dbReference type="Gene3D" id="3.20.20.190">
    <property type="entry name" value="Phosphatidylinositol (PI) phosphodiesterase"/>
    <property type="match status" value="1"/>
</dbReference>
<dbReference type="GO" id="GO:0006629">
    <property type="term" value="P:lipid metabolic process"/>
    <property type="evidence" value="ECO:0007669"/>
    <property type="project" value="InterPro"/>
</dbReference>
<dbReference type="PANTHER" id="PTHR13593">
    <property type="match status" value="1"/>
</dbReference>
<proteinExistence type="predicted"/>
<feature type="domain" description="Phosphatidylinositol-specific phospholipase C X" evidence="1">
    <location>
        <begin position="155"/>
        <end position="309"/>
    </location>
</feature>
<reference evidence="2" key="1">
    <citation type="submission" date="2022-10" db="EMBL/GenBank/DDBJ databases">
        <title>Culturing micro-colonial fungi from biological soil crusts in the Mojave desert and describing Neophaeococcomyces mojavensis, and introducing the new genera and species Taxawa tesnikishii.</title>
        <authorList>
            <person name="Kurbessoian T."/>
            <person name="Stajich J.E."/>
        </authorList>
    </citation>
    <scope>NUCLEOTIDE SEQUENCE</scope>
    <source>
        <strain evidence="2">TK_41</strain>
    </source>
</reference>
<dbReference type="SUPFAM" id="SSF51695">
    <property type="entry name" value="PLC-like phosphodiesterases"/>
    <property type="match status" value="1"/>
</dbReference>
<gene>
    <name evidence="2" type="ORF">H2200_007764</name>
</gene>
<organism evidence="2 3">
    <name type="scientific">Cladophialophora chaetospira</name>
    <dbReference type="NCBI Taxonomy" id="386627"/>
    <lineage>
        <taxon>Eukaryota</taxon>
        <taxon>Fungi</taxon>
        <taxon>Dikarya</taxon>
        <taxon>Ascomycota</taxon>
        <taxon>Pezizomycotina</taxon>
        <taxon>Eurotiomycetes</taxon>
        <taxon>Chaetothyriomycetidae</taxon>
        <taxon>Chaetothyriales</taxon>
        <taxon>Herpotrichiellaceae</taxon>
        <taxon>Cladophialophora</taxon>
    </lineage>
</organism>
<name>A0AA38X6H0_9EURO</name>